<dbReference type="AlphaFoldDB" id="A0AAW2G1X3"/>
<sequence>MQTRFNGRRTRILARVLYGLHVARDARQTRIRDRRARERERKKKGEREIKHDVRHVNYTIFTIGFI</sequence>
<protein>
    <submittedName>
        <fullName evidence="1">Uncharacterized protein</fullName>
    </submittedName>
</protein>
<organism evidence="1 2">
    <name type="scientific">Cardiocondyla obscurior</name>
    <dbReference type="NCBI Taxonomy" id="286306"/>
    <lineage>
        <taxon>Eukaryota</taxon>
        <taxon>Metazoa</taxon>
        <taxon>Ecdysozoa</taxon>
        <taxon>Arthropoda</taxon>
        <taxon>Hexapoda</taxon>
        <taxon>Insecta</taxon>
        <taxon>Pterygota</taxon>
        <taxon>Neoptera</taxon>
        <taxon>Endopterygota</taxon>
        <taxon>Hymenoptera</taxon>
        <taxon>Apocrita</taxon>
        <taxon>Aculeata</taxon>
        <taxon>Formicoidea</taxon>
        <taxon>Formicidae</taxon>
        <taxon>Myrmicinae</taxon>
        <taxon>Cardiocondyla</taxon>
    </lineage>
</organism>
<accession>A0AAW2G1X3</accession>
<comment type="caution">
    <text evidence="1">The sequence shown here is derived from an EMBL/GenBank/DDBJ whole genome shotgun (WGS) entry which is preliminary data.</text>
</comment>
<evidence type="ECO:0000313" key="2">
    <source>
        <dbReference type="Proteomes" id="UP001430953"/>
    </source>
</evidence>
<keyword evidence="2" id="KW-1185">Reference proteome</keyword>
<reference evidence="1 2" key="1">
    <citation type="submission" date="2023-03" db="EMBL/GenBank/DDBJ databases">
        <title>High recombination rates correlate with genetic variation in Cardiocondyla obscurior ants.</title>
        <authorList>
            <person name="Errbii M."/>
        </authorList>
    </citation>
    <scope>NUCLEOTIDE SEQUENCE [LARGE SCALE GENOMIC DNA]</scope>
    <source>
        <strain evidence="1">Alpha-2009</strain>
        <tissue evidence="1">Whole body</tissue>
    </source>
</reference>
<proteinExistence type="predicted"/>
<dbReference type="EMBL" id="JADYXP020000006">
    <property type="protein sequence ID" value="KAL0121548.1"/>
    <property type="molecule type" value="Genomic_DNA"/>
</dbReference>
<name>A0AAW2G1X3_9HYME</name>
<dbReference type="Proteomes" id="UP001430953">
    <property type="component" value="Unassembled WGS sequence"/>
</dbReference>
<gene>
    <name evidence="1" type="ORF">PUN28_006813</name>
</gene>
<evidence type="ECO:0000313" key="1">
    <source>
        <dbReference type="EMBL" id="KAL0121548.1"/>
    </source>
</evidence>